<evidence type="ECO:0000313" key="12">
    <source>
        <dbReference type="EMBL" id="ADE16898.1"/>
    </source>
</evidence>
<dbReference type="HOGENOM" id="CLU_057607_2_2_6"/>
<dbReference type="GO" id="GO:0000287">
    <property type="term" value="F:magnesium ion binding"/>
    <property type="evidence" value="ECO:0007669"/>
    <property type="project" value="UniProtKB-UniRule"/>
</dbReference>
<dbReference type="CDD" id="cd00464">
    <property type="entry name" value="SK"/>
    <property type="match status" value="1"/>
</dbReference>
<evidence type="ECO:0000256" key="5">
    <source>
        <dbReference type="ARBA" id="ARBA00022679"/>
    </source>
</evidence>
<dbReference type="eggNOG" id="COG0703">
    <property type="taxonomic scope" value="Bacteria"/>
</dbReference>
<evidence type="ECO:0000256" key="9">
    <source>
        <dbReference type="ARBA" id="ARBA00023141"/>
    </source>
</evidence>
<evidence type="ECO:0000256" key="4">
    <source>
        <dbReference type="ARBA" id="ARBA00022605"/>
    </source>
</evidence>
<keyword evidence="11" id="KW-0963">Cytoplasm</keyword>
<keyword evidence="13" id="KW-1185">Reference proteome</keyword>
<dbReference type="PANTHER" id="PTHR21087:SF16">
    <property type="entry name" value="SHIKIMATE KINASE 1, CHLOROPLASTIC"/>
    <property type="match status" value="1"/>
</dbReference>
<dbReference type="GO" id="GO:0008652">
    <property type="term" value="P:amino acid biosynthetic process"/>
    <property type="evidence" value="ECO:0007669"/>
    <property type="project" value="UniProtKB-KW"/>
</dbReference>
<feature type="binding site" evidence="11">
    <location>
        <position position="137"/>
    </location>
    <ligand>
        <name>substrate</name>
    </ligand>
</feature>
<feature type="binding site" evidence="11">
    <location>
        <position position="80"/>
    </location>
    <ligand>
        <name>substrate</name>
    </ligand>
</feature>
<comment type="subcellular location">
    <subcellularLocation>
        <location evidence="11">Cytoplasm</location>
    </subcellularLocation>
</comment>
<reference evidence="13" key="1">
    <citation type="submission" date="2010-04" db="EMBL/GenBank/DDBJ databases">
        <title>Complete genome sequence of Nitrosococcus halophilus Nc4, a salt-adapted, aerobic obligate ammonia-oxidizing sulfur purple bacterium.</title>
        <authorList>
            <consortium name="US DOE Joint Genome Institute"/>
            <person name="Campbell M.A."/>
            <person name="Malfatti S.A."/>
            <person name="Chain P.S.G."/>
            <person name="Heidelberg J.F."/>
            <person name="Ward B.B."/>
            <person name="Klotz M.G."/>
        </authorList>
    </citation>
    <scope>NUCLEOTIDE SEQUENCE [LARGE SCALE GENOMIC DNA]</scope>
    <source>
        <strain evidence="13">Nc4</strain>
    </source>
</reference>
<dbReference type="GO" id="GO:0005524">
    <property type="term" value="F:ATP binding"/>
    <property type="evidence" value="ECO:0007669"/>
    <property type="project" value="UniProtKB-UniRule"/>
</dbReference>
<evidence type="ECO:0000256" key="10">
    <source>
        <dbReference type="ARBA" id="ARBA00048567"/>
    </source>
</evidence>
<keyword evidence="7 11" id="KW-0418">Kinase</keyword>
<evidence type="ECO:0000313" key="13">
    <source>
        <dbReference type="Proteomes" id="UP000001844"/>
    </source>
</evidence>
<dbReference type="GO" id="GO:0009423">
    <property type="term" value="P:chorismate biosynthetic process"/>
    <property type="evidence" value="ECO:0007669"/>
    <property type="project" value="UniProtKB-UniRule"/>
</dbReference>
<dbReference type="STRING" id="472759.Nhal_3886"/>
<dbReference type="PANTHER" id="PTHR21087">
    <property type="entry name" value="SHIKIMATE KINASE"/>
    <property type="match status" value="1"/>
</dbReference>
<evidence type="ECO:0000256" key="3">
    <source>
        <dbReference type="ARBA" id="ARBA00012154"/>
    </source>
</evidence>
<dbReference type="GO" id="GO:0004765">
    <property type="term" value="F:shikimate kinase activity"/>
    <property type="evidence" value="ECO:0007669"/>
    <property type="project" value="UniProtKB-UniRule"/>
</dbReference>
<organism evidence="12 13">
    <name type="scientific">Nitrosococcus halophilus (strain Nc4)</name>
    <dbReference type="NCBI Taxonomy" id="472759"/>
    <lineage>
        <taxon>Bacteria</taxon>
        <taxon>Pseudomonadati</taxon>
        <taxon>Pseudomonadota</taxon>
        <taxon>Gammaproteobacteria</taxon>
        <taxon>Chromatiales</taxon>
        <taxon>Chromatiaceae</taxon>
        <taxon>Nitrosococcus</taxon>
    </lineage>
</organism>
<evidence type="ECO:0000256" key="1">
    <source>
        <dbReference type="ARBA" id="ARBA00004842"/>
    </source>
</evidence>
<dbReference type="EC" id="2.7.1.71" evidence="3 11"/>
<evidence type="ECO:0000256" key="6">
    <source>
        <dbReference type="ARBA" id="ARBA00022741"/>
    </source>
</evidence>
<feature type="binding site" evidence="11">
    <location>
        <position position="118"/>
    </location>
    <ligand>
        <name>ATP</name>
        <dbReference type="ChEBI" id="CHEBI:30616"/>
    </ligand>
</feature>
<dbReference type="PROSITE" id="PS01128">
    <property type="entry name" value="SHIKIMATE_KINASE"/>
    <property type="match status" value="1"/>
</dbReference>
<keyword evidence="11" id="KW-0479">Metal-binding</keyword>
<comment type="catalytic activity">
    <reaction evidence="10 11">
        <text>shikimate + ATP = 3-phosphoshikimate + ADP + H(+)</text>
        <dbReference type="Rhea" id="RHEA:13121"/>
        <dbReference type="ChEBI" id="CHEBI:15378"/>
        <dbReference type="ChEBI" id="CHEBI:30616"/>
        <dbReference type="ChEBI" id="CHEBI:36208"/>
        <dbReference type="ChEBI" id="CHEBI:145989"/>
        <dbReference type="ChEBI" id="CHEBI:456216"/>
        <dbReference type="EC" id="2.7.1.71"/>
    </reaction>
</comment>
<sequence>MARNIFLVGPMGAGKTTLGRYLAKMLGRKFHDSDREIECRTGVSIPVIFEIEGEAGFRQRECKMIAELTQLSNIILATGGGAVLAIENRQRLAQGGTVVYLYASPEQLYRRTVHDSNRPLLQTENPLERLKRLLKERDPLYREVADITIKTGERPIKAVANEVLRQLKRYGNVHGQKFSAIR</sequence>
<dbReference type="Pfam" id="PF01202">
    <property type="entry name" value="SKI"/>
    <property type="match status" value="1"/>
</dbReference>
<comment type="function">
    <text evidence="11">Catalyzes the specific phosphorylation of the 3-hydroxyl group of shikimic acid using ATP as a cosubstrate.</text>
</comment>
<dbReference type="EMBL" id="CP001798">
    <property type="protein sequence ID" value="ADE16898.1"/>
    <property type="molecule type" value="Genomic_DNA"/>
</dbReference>
<dbReference type="UniPathway" id="UPA00053">
    <property type="reaction ID" value="UER00088"/>
</dbReference>
<keyword evidence="11" id="KW-0460">Magnesium</keyword>
<dbReference type="Proteomes" id="UP000001844">
    <property type="component" value="Chromosome"/>
</dbReference>
<keyword evidence="8 11" id="KW-0067">ATP-binding</keyword>
<accession>D5C3J1</accession>
<dbReference type="InterPro" id="IPR023000">
    <property type="entry name" value="Shikimate_kinase_CS"/>
</dbReference>
<dbReference type="HAMAP" id="MF_00109">
    <property type="entry name" value="Shikimate_kinase"/>
    <property type="match status" value="1"/>
</dbReference>
<dbReference type="NCBIfam" id="NF003456">
    <property type="entry name" value="PRK05057.1"/>
    <property type="match status" value="1"/>
</dbReference>
<comment type="subunit">
    <text evidence="11">Monomer.</text>
</comment>
<protein>
    <recommendedName>
        <fullName evidence="3 11">Shikimate kinase</fullName>
        <shortName evidence="11">SK</shortName>
        <ecNumber evidence="3 11">2.7.1.71</ecNumber>
    </recommendedName>
</protein>
<comment type="cofactor">
    <cofactor evidence="11">
        <name>Mg(2+)</name>
        <dbReference type="ChEBI" id="CHEBI:18420"/>
    </cofactor>
    <text evidence="11">Binds 1 Mg(2+) ion per subunit.</text>
</comment>
<dbReference type="AlphaFoldDB" id="D5C3J1"/>
<evidence type="ECO:0000256" key="7">
    <source>
        <dbReference type="ARBA" id="ARBA00022777"/>
    </source>
</evidence>
<dbReference type="InterPro" id="IPR000623">
    <property type="entry name" value="Shikimate_kinase/TSH1"/>
</dbReference>
<dbReference type="GO" id="GO:0009073">
    <property type="term" value="P:aromatic amino acid family biosynthetic process"/>
    <property type="evidence" value="ECO:0007669"/>
    <property type="project" value="UniProtKB-KW"/>
</dbReference>
<keyword evidence="9 11" id="KW-0057">Aromatic amino acid biosynthesis</keyword>
<comment type="pathway">
    <text evidence="1 11">Metabolic intermediate biosynthesis; chorismate biosynthesis; chorismate from D-erythrose 4-phosphate and phosphoenolpyruvate: step 5/7.</text>
</comment>
<evidence type="ECO:0000256" key="8">
    <source>
        <dbReference type="ARBA" id="ARBA00022840"/>
    </source>
</evidence>
<dbReference type="SUPFAM" id="SSF52540">
    <property type="entry name" value="P-loop containing nucleoside triphosphate hydrolases"/>
    <property type="match status" value="1"/>
</dbReference>
<feature type="binding site" evidence="11">
    <location>
        <position position="58"/>
    </location>
    <ligand>
        <name>substrate</name>
    </ligand>
</feature>
<dbReference type="KEGG" id="nhl:Nhal_3886"/>
<feature type="binding site" evidence="11">
    <location>
        <position position="154"/>
    </location>
    <ligand>
        <name>ATP</name>
        <dbReference type="ChEBI" id="CHEBI:30616"/>
    </ligand>
</feature>
<name>D5C3J1_NITHN</name>
<dbReference type="InterPro" id="IPR027417">
    <property type="entry name" value="P-loop_NTPase"/>
</dbReference>
<feature type="binding site" evidence="11">
    <location>
        <begin position="12"/>
        <end position="17"/>
    </location>
    <ligand>
        <name>ATP</name>
        <dbReference type="ChEBI" id="CHEBI:30616"/>
    </ligand>
</feature>
<keyword evidence="4 11" id="KW-0028">Amino-acid biosynthesis</keyword>
<feature type="binding site" evidence="11">
    <location>
        <position position="16"/>
    </location>
    <ligand>
        <name>Mg(2+)</name>
        <dbReference type="ChEBI" id="CHEBI:18420"/>
    </ligand>
</feature>
<evidence type="ECO:0000256" key="11">
    <source>
        <dbReference type="HAMAP-Rule" id="MF_00109"/>
    </source>
</evidence>
<keyword evidence="5 11" id="KW-0808">Transferase</keyword>
<comment type="similarity">
    <text evidence="2 11">Belongs to the shikimate kinase family.</text>
</comment>
<dbReference type="GO" id="GO:0005829">
    <property type="term" value="C:cytosol"/>
    <property type="evidence" value="ECO:0007669"/>
    <property type="project" value="TreeGrafter"/>
</dbReference>
<evidence type="ECO:0000256" key="2">
    <source>
        <dbReference type="ARBA" id="ARBA00006997"/>
    </source>
</evidence>
<dbReference type="InterPro" id="IPR031322">
    <property type="entry name" value="Shikimate/glucono_kinase"/>
</dbReference>
<dbReference type="Gene3D" id="3.40.50.300">
    <property type="entry name" value="P-loop containing nucleotide triphosphate hydrolases"/>
    <property type="match status" value="1"/>
</dbReference>
<keyword evidence="6 11" id="KW-0547">Nucleotide-binding</keyword>
<dbReference type="PRINTS" id="PR01100">
    <property type="entry name" value="SHIKIMTKNASE"/>
</dbReference>
<feature type="binding site" evidence="11">
    <location>
        <position position="34"/>
    </location>
    <ligand>
        <name>substrate</name>
    </ligand>
</feature>
<gene>
    <name evidence="11" type="primary">aroK</name>
    <name evidence="12" type="ordered locus">Nhal_3886</name>
</gene>
<proteinExistence type="inferred from homology"/>